<dbReference type="InterPro" id="IPR037049">
    <property type="entry name" value="DUF1214_C_sf"/>
</dbReference>
<dbReference type="Pfam" id="PF06742">
    <property type="entry name" value="DUF1214"/>
    <property type="match status" value="1"/>
</dbReference>
<evidence type="ECO:0000313" key="4">
    <source>
        <dbReference type="Proteomes" id="UP000295705"/>
    </source>
</evidence>
<organism evidence="3 4">
    <name type="scientific">Actinomycetospora succinea</name>
    <dbReference type="NCBI Taxonomy" id="663603"/>
    <lineage>
        <taxon>Bacteria</taxon>
        <taxon>Bacillati</taxon>
        <taxon>Actinomycetota</taxon>
        <taxon>Actinomycetes</taxon>
        <taxon>Pseudonocardiales</taxon>
        <taxon>Pseudonocardiaceae</taxon>
        <taxon>Actinomycetospora</taxon>
    </lineage>
</organism>
<sequence length="441" mass="46803">MIELSVDEVRNVAAEAYAYLYPLVTMDVTRLQLTDTSVDAVGHAAPNTLTHLREFPDAEFRSVVAPNFDTLYSSAWLDLADGPLLLEVPDSGGRYYLLPMLDMWTDVFAAPGWRTTGTAASRFVIAPPGWTGEAPADAQVLRATTSLAWMIGRTQTNGPADYAAVNAFQDGLVLTTLDGGAPPTGVRPSLAPAGLDLAREPLAIVNGLGAVEFFAYASRLLAAHPPHATDFSVLARLAAIGIVGGQEFDAAGLDPDRVAALEEGAKAALELLHAGIARTGRFANGWTINTEVMGVYGNDYLKRAIVAMVGLGANAPEDAVYPLALSDADGAPIVGEKDYVQHFAADQLPPVKAFWSVTMYDADSFQAPNPLDRFALGDRDPLHRNPDGSIDLYYGPTDPGGERTANWLPAPAGPLRIMLRLYAPGPAVLDGTWAPPPVTLA</sequence>
<dbReference type="EMBL" id="SNYO01000004">
    <property type="protein sequence ID" value="TDQ58834.1"/>
    <property type="molecule type" value="Genomic_DNA"/>
</dbReference>
<keyword evidence="4" id="KW-1185">Reference proteome</keyword>
<evidence type="ECO:0000259" key="1">
    <source>
        <dbReference type="Pfam" id="PF06742"/>
    </source>
</evidence>
<evidence type="ECO:0008006" key="5">
    <source>
        <dbReference type="Google" id="ProtNLM"/>
    </source>
</evidence>
<dbReference type="InterPro" id="IPR010679">
    <property type="entry name" value="DUF1254"/>
</dbReference>
<dbReference type="InterPro" id="IPR010621">
    <property type="entry name" value="DUF1214"/>
</dbReference>
<dbReference type="RefSeq" id="WP_133827617.1">
    <property type="nucleotide sequence ID" value="NZ_BAABHR010000022.1"/>
</dbReference>
<dbReference type="SUPFAM" id="SSF160935">
    <property type="entry name" value="VPA0735-like"/>
    <property type="match status" value="1"/>
</dbReference>
<dbReference type="Gene3D" id="2.60.120.600">
    <property type="entry name" value="Domain of unknown function DUF1214, C-terminal domain"/>
    <property type="match status" value="1"/>
</dbReference>
<dbReference type="PANTHER" id="PTHR36509">
    <property type="entry name" value="BLL3101 PROTEIN"/>
    <property type="match status" value="1"/>
</dbReference>
<gene>
    <name evidence="3" type="ORF">EV188_104581</name>
</gene>
<dbReference type="Proteomes" id="UP000295705">
    <property type="component" value="Unassembled WGS sequence"/>
</dbReference>
<protein>
    <recommendedName>
        <fullName evidence="5">DUF1254 domain-containing protein</fullName>
    </recommendedName>
</protein>
<dbReference type="InterPro" id="IPR037050">
    <property type="entry name" value="DUF1254_sf"/>
</dbReference>
<accession>A0A4R6VDM1</accession>
<feature type="domain" description="DUF1214" evidence="1">
    <location>
        <begin position="319"/>
        <end position="425"/>
    </location>
</feature>
<reference evidence="3 4" key="1">
    <citation type="submission" date="2019-03" db="EMBL/GenBank/DDBJ databases">
        <title>Genomic Encyclopedia of Type Strains, Phase IV (KMG-IV): sequencing the most valuable type-strain genomes for metagenomic binning, comparative biology and taxonomic classification.</title>
        <authorList>
            <person name="Goeker M."/>
        </authorList>
    </citation>
    <scope>NUCLEOTIDE SEQUENCE [LARGE SCALE GENOMIC DNA]</scope>
    <source>
        <strain evidence="3 4">DSM 45775</strain>
    </source>
</reference>
<evidence type="ECO:0000313" key="3">
    <source>
        <dbReference type="EMBL" id="TDQ58834.1"/>
    </source>
</evidence>
<dbReference type="OrthoDB" id="40820at2"/>
<dbReference type="PANTHER" id="PTHR36509:SF2">
    <property type="entry name" value="BLL3101 PROTEIN"/>
    <property type="match status" value="1"/>
</dbReference>
<feature type="domain" description="DUF1254" evidence="2">
    <location>
        <begin position="46"/>
        <end position="175"/>
    </location>
</feature>
<dbReference type="Gene3D" id="2.60.40.1610">
    <property type="entry name" value="Domain of unknown function DUF1254"/>
    <property type="match status" value="1"/>
</dbReference>
<dbReference type="AlphaFoldDB" id="A0A4R6VDM1"/>
<proteinExistence type="predicted"/>
<dbReference type="Pfam" id="PF06863">
    <property type="entry name" value="DUF1254"/>
    <property type="match status" value="1"/>
</dbReference>
<comment type="caution">
    <text evidence="3">The sequence shown here is derived from an EMBL/GenBank/DDBJ whole genome shotgun (WGS) entry which is preliminary data.</text>
</comment>
<name>A0A4R6VDM1_9PSEU</name>
<evidence type="ECO:0000259" key="2">
    <source>
        <dbReference type="Pfam" id="PF06863"/>
    </source>
</evidence>